<gene>
    <name evidence="2" type="ORF">KVT40_004727</name>
</gene>
<proteinExistence type="predicted"/>
<dbReference type="Proteomes" id="UP000809789">
    <property type="component" value="Unassembled WGS sequence"/>
</dbReference>
<evidence type="ECO:0000313" key="2">
    <source>
        <dbReference type="EMBL" id="KAG8627244.1"/>
    </source>
</evidence>
<evidence type="ECO:0000313" key="3">
    <source>
        <dbReference type="Proteomes" id="UP000809789"/>
    </source>
</evidence>
<dbReference type="EMBL" id="JAESVG020000005">
    <property type="protein sequence ID" value="KAG8627244.1"/>
    <property type="molecule type" value="Genomic_DNA"/>
</dbReference>
<organism evidence="2 3">
    <name type="scientific">Elsinoe batatas</name>
    <dbReference type="NCBI Taxonomy" id="2601811"/>
    <lineage>
        <taxon>Eukaryota</taxon>
        <taxon>Fungi</taxon>
        <taxon>Dikarya</taxon>
        <taxon>Ascomycota</taxon>
        <taxon>Pezizomycotina</taxon>
        <taxon>Dothideomycetes</taxon>
        <taxon>Dothideomycetidae</taxon>
        <taxon>Myriangiales</taxon>
        <taxon>Elsinoaceae</taxon>
        <taxon>Elsinoe</taxon>
    </lineage>
</organism>
<feature type="region of interest" description="Disordered" evidence="1">
    <location>
        <begin position="175"/>
        <end position="216"/>
    </location>
</feature>
<evidence type="ECO:0000256" key="1">
    <source>
        <dbReference type="SAM" id="MobiDB-lite"/>
    </source>
</evidence>
<accession>A0A8K0L064</accession>
<feature type="compositionally biased region" description="Low complexity" evidence="1">
    <location>
        <begin position="175"/>
        <end position="199"/>
    </location>
</feature>
<name>A0A8K0L064_9PEZI</name>
<keyword evidence="3" id="KW-1185">Reference proteome</keyword>
<dbReference type="OrthoDB" id="10317221at2759"/>
<sequence>MSTANFCQSPKAPPAHRRPSGISSPEQFKATLLAPKPAHEHKPAQLSHARDTDPIYIDGKYLTKYTTLPPNSRIYLVKYLADAAQKFGKTIAIAQTGLDYLIELEKFSIDVGWPYDNNEHEHVPPSPANKNDESAIALASPSLPAALASVYDSASSAELDRAVGKLKLSTSVTSSMTTVGASDSSPYSPESSISSPRLSTAATSFEGGTTPIDDRRDTYADAHAGAAKGKDVCVDDIVSSHTEENDRGDIFGRPHNAKLCVLLCCDPGDTPLKDSKKHIPHGVKFDQSAWNHYIAKYKEELRVFKRFDFVDMVHAHRYYFVALKEWQMDGYRLPVNVPFSENWPRYMNSLFNKYDEIEDKVRDLKVPDLESTIASRKILGLPV</sequence>
<protein>
    <submittedName>
        <fullName evidence="2">Uncharacterized protein</fullName>
    </submittedName>
</protein>
<dbReference type="AlphaFoldDB" id="A0A8K0L064"/>
<feature type="region of interest" description="Disordered" evidence="1">
    <location>
        <begin position="1"/>
        <end position="23"/>
    </location>
</feature>
<comment type="caution">
    <text evidence="2">The sequence shown here is derived from an EMBL/GenBank/DDBJ whole genome shotgun (WGS) entry which is preliminary data.</text>
</comment>
<reference evidence="2" key="1">
    <citation type="submission" date="2021-07" db="EMBL/GenBank/DDBJ databases">
        <title>Elsinoe batatas strain:CRI-CJ2 Genome sequencing and assembly.</title>
        <authorList>
            <person name="Huang L."/>
        </authorList>
    </citation>
    <scope>NUCLEOTIDE SEQUENCE</scope>
    <source>
        <strain evidence="2">CRI-CJ2</strain>
    </source>
</reference>